<keyword evidence="2 9" id="KW-0813">Transport</keyword>
<evidence type="ECO:0000313" key="12">
    <source>
        <dbReference type="Proteomes" id="UP000761264"/>
    </source>
</evidence>
<dbReference type="Pfam" id="PF12911">
    <property type="entry name" value="OppC_N"/>
    <property type="match status" value="1"/>
</dbReference>
<feature type="transmembrane region" description="Helical" evidence="9">
    <location>
        <begin position="289"/>
        <end position="310"/>
    </location>
</feature>
<dbReference type="InterPro" id="IPR000515">
    <property type="entry name" value="MetI-like"/>
</dbReference>
<dbReference type="SUPFAM" id="SSF161098">
    <property type="entry name" value="MetI-like"/>
    <property type="match status" value="1"/>
</dbReference>
<evidence type="ECO:0000256" key="4">
    <source>
        <dbReference type="ARBA" id="ARBA00022692"/>
    </source>
</evidence>
<feature type="domain" description="ABC transmembrane type-1" evidence="10">
    <location>
        <begin position="108"/>
        <end position="311"/>
    </location>
</feature>
<dbReference type="Pfam" id="PF00528">
    <property type="entry name" value="BPD_transp_1"/>
    <property type="match status" value="1"/>
</dbReference>
<dbReference type="InterPro" id="IPR025966">
    <property type="entry name" value="OppC_N"/>
</dbReference>
<comment type="subcellular location">
    <subcellularLocation>
        <location evidence="1 9">Cell membrane</location>
        <topology evidence="1 9">Multi-pass membrane protein</topology>
    </subcellularLocation>
</comment>
<organism evidence="11 12">
    <name type="scientific">Pelagibius litoralis</name>
    <dbReference type="NCBI Taxonomy" id="374515"/>
    <lineage>
        <taxon>Bacteria</taxon>
        <taxon>Pseudomonadati</taxon>
        <taxon>Pseudomonadota</taxon>
        <taxon>Alphaproteobacteria</taxon>
        <taxon>Rhodospirillales</taxon>
        <taxon>Rhodovibrionaceae</taxon>
        <taxon>Pelagibius</taxon>
    </lineage>
</organism>
<dbReference type="Proteomes" id="UP000761264">
    <property type="component" value="Unassembled WGS sequence"/>
</dbReference>
<name>A0A967EZA2_9PROT</name>
<dbReference type="GO" id="GO:0015031">
    <property type="term" value="P:protein transport"/>
    <property type="evidence" value="ECO:0007669"/>
    <property type="project" value="UniProtKB-KW"/>
</dbReference>
<accession>A0A967EZA2</accession>
<protein>
    <submittedName>
        <fullName evidence="11">ABC transporter permease</fullName>
    </submittedName>
</protein>
<keyword evidence="5" id="KW-0571">Peptide transport</keyword>
<feature type="transmembrane region" description="Helical" evidence="9">
    <location>
        <begin position="110"/>
        <end position="131"/>
    </location>
</feature>
<proteinExistence type="inferred from homology"/>
<dbReference type="AlphaFoldDB" id="A0A967EZA2"/>
<dbReference type="InterPro" id="IPR050366">
    <property type="entry name" value="BP-dependent_transpt_permease"/>
</dbReference>
<evidence type="ECO:0000256" key="2">
    <source>
        <dbReference type="ARBA" id="ARBA00022448"/>
    </source>
</evidence>
<evidence type="ECO:0000256" key="8">
    <source>
        <dbReference type="ARBA" id="ARBA00023136"/>
    </source>
</evidence>
<keyword evidence="7 9" id="KW-1133">Transmembrane helix</keyword>
<evidence type="ECO:0000256" key="1">
    <source>
        <dbReference type="ARBA" id="ARBA00004651"/>
    </source>
</evidence>
<keyword evidence="3" id="KW-1003">Cell membrane</keyword>
<dbReference type="RefSeq" id="WP_167226486.1">
    <property type="nucleotide sequence ID" value="NZ_JAAQPH010000012.1"/>
</dbReference>
<keyword evidence="8 9" id="KW-0472">Membrane</keyword>
<comment type="caution">
    <text evidence="11">The sequence shown here is derived from an EMBL/GenBank/DDBJ whole genome shotgun (WGS) entry which is preliminary data.</text>
</comment>
<evidence type="ECO:0000313" key="11">
    <source>
        <dbReference type="EMBL" id="NIA70165.1"/>
    </source>
</evidence>
<evidence type="ECO:0000256" key="5">
    <source>
        <dbReference type="ARBA" id="ARBA00022856"/>
    </source>
</evidence>
<gene>
    <name evidence="11" type="ORF">HBA54_16280</name>
</gene>
<dbReference type="PANTHER" id="PTHR43386">
    <property type="entry name" value="OLIGOPEPTIDE TRANSPORT SYSTEM PERMEASE PROTEIN APPC"/>
    <property type="match status" value="1"/>
</dbReference>
<evidence type="ECO:0000259" key="10">
    <source>
        <dbReference type="PROSITE" id="PS50928"/>
    </source>
</evidence>
<dbReference type="PANTHER" id="PTHR43386:SF1">
    <property type="entry name" value="D,D-DIPEPTIDE TRANSPORT SYSTEM PERMEASE PROTEIN DDPC-RELATED"/>
    <property type="match status" value="1"/>
</dbReference>
<feature type="transmembrane region" description="Helical" evidence="9">
    <location>
        <begin position="143"/>
        <end position="165"/>
    </location>
</feature>
<keyword evidence="6" id="KW-0653">Protein transport</keyword>
<evidence type="ECO:0000256" key="9">
    <source>
        <dbReference type="RuleBase" id="RU363032"/>
    </source>
</evidence>
<evidence type="ECO:0000256" key="3">
    <source>
        <dbReference type="ARBA" id="ARBA00022475"/>
    </source>
</evidence>
<sequence>MTPPKTPCAANAKAPLLAAEAGLAGGPALTVRQIFWRRFFGHRLAVVSLAFLLLLSLLTAVAPVIEFLLGVDGNLVDLFNAKQPPSAQHPLGTDELGRDTLVRLLYGGQVSLIVGLAAALGSAVIGTLLGITAGYYGGRLDSLLMRFTDGVIALPILPLLIILAAVDLTKLGLSSDLASSESISIYRIVCLIALVGWTTVARLVRGATLSMKAREFVRAAEAMGASAPRIMLVHILPNVVSPIIVATTLSIGGIILLESVLSFLGLGIQPPLPSWGNMLTNAQELIWDAPVLAVYPGLLIFLTVIAFNFLGDGLQDALDPRAIEGRD</sequence>
<evidence type="ECO:0000256" key="6">
    <source>
        <dbReference type="ARBA" id="ARBA00022927"/>
    </source>
</evidence>
<dbReference type="PROSITE" id="PS50928">
    <property type="entry name" value="ABC_TM1"/>
    <property type="match status" value="1"/>
</dbReference>
<dbReference type="CDD" id="cd06261">
    <property type="entry name" value="TM_PBP2"/>
    <property type="match status" value="1"/>
</dbReference>
<dbReference type="GO" id="GO:0055085">
    <property type="term" value="P:transmembrane transport"/>
    <property type="evidence" value="ECO:0007669"/>
    <property type="project" value="InterPro"/>
</dbReference>
<keyword evidence="4 9" id="KW-0812">Transmembrane</keyword>
<comment type="similarity">
    <text evidence="9">Belongs to the binding-protein-dependent transport system permease family.</text>
</comment>
<dbReference type="InterPro" id="IPR035906">
    <property type="entry name" value="MetI-like_sf"/>
</dbReference>
<reference evidence="11" key="1">
    <citation type="submission" date="2020-03" db="EMBL/GenBank/DDBJ databases">
        <title>Genome of Pelagibius litoralis DSM 21314T.</title>
        <authorList>
            <person name="Wang G."/>
        </authorList>
    </citation>
    <scope>NUCLEOTIDE SEQUENCE</scope>
    <source>
        <strain evidence="11">DSM 21314</strain>
    </source>
</reference>
<keyword evidence="12" id="KW-1185">Reference proteome</keyword>
<dbReference type="GO" id="GO:0005886">
    <property type="term" value="C:plasma membrane"/>
    <property type="evidence" value="ECO:0007669"/>
    <property type="project" value="UniProtKB-SubCell"/>
</dbReference>
<dbReference type="GO" id="GO:0015833">
    <property type="term" value="P:peptide transport"/>
    <property type="evidence" value="ECO:0007669"/>
    <property type="project" value="UniProtKB-KW"/>
</dbReference>
<feature type="transmembrane region" description="Helical" evidence="9">
    <location>
        <begin position="44"/>
        <end position="65"/>
    </location>
</feature>
<evidence type="ECO:0000256" key="7">
    <source>
        <dbReference type="ARBA" id="ARBA00022989"/>
    </source>
</evidence>
<feature type="transmembrane region" description="Helical" evidence="9">
    <location>
        <begin position="185"/>
        <end position="204"/>
    </location>
</feature>
<feature type="transmembrane region" description="Helical" evidence="9">
    <location>
        <begin position="243"/>
        <end position="268"/>
    </location>
</feature>
<dbReference type="Gene3D" id="1.10.3720.10">
    <property type="entry name" value="MetI-like"/>
    <property type="match status" value="1"/>
</dbReference>
<dbReference type="EMBL" id="JAAQPH010000012">
    <property type="protein sequence ID" value="NIA70165.1"/>
    <property type="molecule type" value="Genomic_DNA"/>
</dbReference>